<dbReference type="PIRSF" id="PIRSF005902">
    <property type="entry name" value="DNase_TatD"/>
    <property type="match status" value="1"/>
</dbReference>
<dbReference type="PANTHER" id="PTHR46124">
    <property type="entry name" value="D-AMINOACYL-TRNA DEACYLASE"/>
    <property type="match status" value="1"/>
</dbReference>
<comment type="similarity">
    <text evidence="1">Belongs to the metallo-dependent hydrolases superfamily. TatD-type hydrolase family.</text>
</comment>
<evidence type="ECO:0000256" key="1">
    <source>
        <dbReference type="ARBA" id="ARBA00009275"/>
    </source>
</evidence>
<comment type="caution">
    <text evidence="4">The sequence shown here is derived from an EMBL/GenBank/DDBJ whole genome shotgun (WGS) entry which is preliminary data.</text>
</comment>
<evidence type="ECO:0000256" key="2">
    <source>
        <dbReference type="ARBA" id="ARBA00022723"/>
    </source>
</evidence>
<evidence type="ECO:0000313" key="5">
    <source>
        <dbReference type="Proteomes" id="UP001069802"/>
    </source>
</evidence>
<keyword evidence="2" id="KW-0479">Metal-binding</keyword>
<accession>A0ABT4LLB2</accession>
<keyword evidence="5" id="KW-1185">Reference proteome</keyword>
<dbReference type="Pfam" id="PF01026">
    <property type="entry name" value="TatD_DNase"/>
    <property type="match status" value="1"/>
</dbReference>
<dbReference type="InterPro" id="IPR001130">
    <property type="entry name" value="TatD-like"/>
</dbReference>
<dbReference type="NCBIfam" id="TIGR00010">
    <property type="entry name" value="YchF/TatD family DNA exonuclease"/>
    <property type="match status" value="1"/>
</dbReference>
<evidence type="ECO:0000313" key="4">
    <source>
        <dbReference type="EMBL" id="MCZ4281905.1"/>
    </source>
</evidence>
<name>A0ABT4LLB2_9PROT</name>
<dbReference type="CDD" id="cd01310">
    <property type="entry name" value="TatD_DNAse"/>
    <property type="match status" value="1"/>
</dbReference>
<reference evidence="4" key="1">
    <citation type="submission" date="2022-12" db="EMBL/GenBank/DDBJ databases">
        <title>Bacterial isolates from different developmental stages of Nematostella vectensis.</title>
        <authorList>
            <person name="Fraune S."/>
        </authorList>
    </citation>
    <scope>NUCLEOTIDE SEQUENCE</scope>
    <source>
        <strain evidence="4">G21630-S1</strain>
    </source>
</reference>
<protein>
    <submittedName>
        <fullName evidence="4">TatD family hydrolase</fullName>
    </submittedName>
</protein>
<dbReference type="Gene3D" id="3.20.20.140">
    <property type="entry name" value="Metal-dependent hydrolases"/>
    <property type="match status" value="1"/>
</dbReference>
<dbReference type="InterPro" id="IPR032466">
    <property type="entry name" value="Metal_Hydrolase"/>
</dbReference>
<keyword evidence="3 4" id="KW-0378">Hydrolase</keyword>
<dbReference type="Proteomes" id="UP001069802">
    <property type="component" value="Unassembled WGS sequence"/>
</dbReference>
<dbReference type="PROSITE" id="PS01137">
    <property type="entry name" value="TATD_1"/>
    <property type="match status" value="1"/>
</dbReference>
<dbReference type="RefSeq" id="WP_269424070.1">
    <property type="nucleotide sequence ID" value="NZ_JAPWGY010000005.1"/>
</dbReference>
<dbReference type="PANTHER" id="PTHR46124:SF2">
    <property type="entry name" value="D-AMINOACYL-TRNA DEACYLASE"/>
    <property type="match status" value="1"/>
</dbReference>
<dbReference type="InterPro" id="IPR015991">
    <property type="entry name" value="TatD/YcfH-like"/>
</dbReference>
<dbReference type="InterPro" id="IPR018228">
    <property type="entry name" value="DNase_TatD-rel_CS"/>
</dbReference>
<gene>
    <name evidence="4" type="ORF">O4H49_14030</name>
</gene>
<dbReference type="EMBL" id="JAPWGY010000005">
    <property type="protein sequence ID" value="MCZ4281905.1"/>
    <property type="molecule type" value="Genomic_DNA"/>
</dbReference>
<dbReference type="SUPFAM" id="SSF51556">
    <property type="entry name" value="Metallo-dependent hydrolases"/>
    <property type="match status" value="1"/>
</dbReference>
<evidence type="ECO:0000256" key="3">
    <source>
        <dbReference type="ARBA" id="ARBA00022801"/>
    </source>
</evidence>
<proteinExistence type="inferred from homology"/>
<sequence>MIVDSHCHLDYFLRDGDLAETLDRARDAGIGCMVTIGTKISTFETIQSIAEAHDDIYCTVGVHPHEAGTEGLDSPDILIEKAQHAKVIGLGESGLDYYYDHAPRAEQAKSFRAHIVAARETGLPLVVHTRDADDDTVSIMRDEYEKGAYPALIHCFTAGPDLAKAALEMGFYISLSGVITFKSAEQIRQTVAEAPLDRLLIETDSPYLAPIPFRGKRNEPAYVRHTAEALANVKNVSLSQIHSATTDNFYRLFTKAKRPTTD</sequence>
<dbReference type="GO" id="GO:0016787">
    <property type="term" value="F:hydrolase activity"/>
    <property type="evidence" value="ECO:0007669"/>
    <property type="project" value="UniProtKB-KW"/>
</dbReference>
<dbReference type="PROSITE" id="PS01090">
    <property type="entry name" value="TATD_2"/>
    <property type="match status" value="1"/>
</dbReference>
<organism evidence="4 5">
    <name type="scientific">Kiloniella laminariae</name>
    <dbReference type="NCBI Taxonomy" id="454162"/>
    <lineage>
        <taxon>Bacteria</taxon>
        <taxon>Pseudomonadati</taxon>
        <taxon>Pseudomonadota</taxon>
        <taxon>Alphaproteobacteria</taxon>
        <taxon>Rhodospirillales</taxon>
        <taxon>Kiloniellaceae</taxon>
        <taxon>Kiloniella</taxon>
    </lineage>
</organism>